<feature type="binding site" evidence="4">
    <location>
        <position position="81"/>
    </location>
    <ligand>
        <name>5-phospho-alpha-D-ribose 1-diphosphate</name>
        <dbReference type="ChEBI" id="CHEBI:58017"/>
    </ligand>
</feature>
<dbReference type="HAMAP" id="MF_00211">
    <property type="entry name" value="TrpD"/>
    <property type="match status" value="1"/>
</dbReference>
<keyword evidence="8" id="KW-1185">Reference proteome</keyword>
<dbReference type="InterPro" id="IPR005940">
    <property type="entry name" value="Anthranilate_Pribosyl_Tfrase"/>
</dbReference>
<protein>
    <recommendedName>
        <fullName evidence="4">Anthranilate phosphoribosyltransferase</fullName>
        <ecNumber evidence="4">2.4.2.18</ecNumber>
    </recommendedName>
</protein>
<dbReference type="Gene3D" id="1.20.970.10">
    <property type="entry name" value="Transferase, Pyrimidine Nucleoside Phosphorylase, Chain C"/>
    <property type="match status" value="1"/>
</dbReference>
<dbReference type="Pfam" id="PF00591">
    <property type="entry name" value="Glycos_transf_3"/>
    <property type="match status" value="1"/>
</dbReference>
<keyword evidence="4" id="KW-0479">Metal-binding</keyword>
<dbReference type="InterPro" id="IPR036320">
    <property type="entry name" value="Glycosyl_Trfase_fam3_N_dom_sf"/>
</dbReference>
<dbReference type="InterPro" id="IPR017459">
    <property type="entry name" value="Glycosyl_Trfase_fam3_N_dom"/>
</dbReference>
<feature type="binding site" evidence="4">
    <location>
        <position position="93"/>
    </location>
    <ligand>
        <name>Mg(2+)</name>
        <dbReference type="ChEBI" id="CHEBI:18420"/>
        <label>1</label>
    </ligand>
</feature>
<feature type="binding site" evidence="4">
    <location>
        <position position="227"/>
    </location>
    <ligand>
        <name>Mg(2+)</name>
        <dbReference type="ChEBI" id="CHEBI:18420"/>
        <label>2</label>
    </ligand>
</feature>
<feature type="binding site" evidence="4">
    <location>
        <begin position="91"/>
        <end position="94"/>
    </location>
    <ligand>
        <name>5-phospho-alpha-D-ribose 1-diphosphate</name>
        <dbReference type="ChEBI" id="CHEBI:58017"/>
    </ligand>
</feature>
<keyword evidence="1 4" id="KW-0328">Glycosyltransferase</keyword>
<dbReference type="NCBIfam" id="TIGR01245">
    <property type="entry name" value="trpD"/>
    <property type="match status" value="1"/>
</dbReference>
<keyword evidence="2 4" id="KW-0808">Transferase</keyword>
<evidence type="ECO:0000256" key="1">
    <source>
        <dbReference type="ARBA" id="ARBA00022676"/>
    </source>
</evidence>
<dbReference type="PANTHER" id="PTHR43285:SF2">
    <property type="entry name" value="ANTHRANILATE PHOSPHORIBOSYLTRANSFERASE"/>
    <property type="match status" value="1"/>
</dbReference>
<keyword evidence="4" id="KW-0028">Amino-acid biosynthesis</keyword>
<organism evidence="7 8">
    <name type="scientific">Sinobacterium norvegicum</name>
    <dbReference type="NCBI Taxonomy" id="1641715"/>
    <lineage>
        <taxon>Bacteria</taxon>
        <taxon>Pseudomonadati</taxon>
        <taxon>Pseudomonadota</taxon>
        <taxon>Gammaproteobacteria</taxon>
        <taxon>Cellvibrionales</taxon>
        <taxon>Spongiibacteraceae</taxon>
        <taxon>Sinobacterium</taxon>
    </lineage>
</organism>
<feature type="domain" description="Glycosyl transferase family 3" evidence="5">
    <location>
        <begin position="74"/>
        <end position="324"/>
    </location>
</feature>
<dbReference type="GO" id="GO:0004048">
    <property type="term" value="F:anthranilate phosphoribosyltransferase activity"/>
    <property type="evidence" value="ECO:0007669"/>
    <property type="project" value="UniProtKB-EC"/>
</dbReference>
<keyword evidence="3 4" id="KW-0822">Tryptophan biosynthesis</keyword>
<comment type="caution">
    <text evidence="4">Lacks conserved residue(s) required for the propagation of feature annotation.</text>
</comment>
<dbReference type="Gene3D" id="3.40.1030.10">
    <property type="entry name" value="Nucleoside phosphorylase/phosphoribosyltransferase catalytic domain"/>
    <property type="match status" value="1"/>
</dbReference>
<sequence>MDIQQAIARLMDGESLTTAEMTEVMTAVMTGAATDAQIGGLLVALRMKGETVEELVGAATVMRALSTKVTVEGENLVDIVGTGGDGSSLFNVSTASSFVAAAAGAQVAKHGNRSVTSRSGSADLLEAAGVRLDLTAEQVALAVKEVGLGFMFAVNHHSAMKHAIGPRKELKARTIFNLLGPLTNPAGVTNLSLGVFSKAWVRPYAEAMRQLGAEHVIVAHSEDGLDEFSIAAKTFVAELKDGVITEYTVVPEDFGLQRGSLEDVVVSGPDESLAMIKAAFSQSNETATDMVAMNAGAALYCANIASTLKEGVAMAQDAIGSGAAKHKLAELAEFTQTLIAANK</sequence>
<evidence type="ECO:0000256" key="4">
    <source>
        <dbReference type="HAMAP-Rule" id="MF_00211"/>
    </source>
</evidence>
<comment type="caution">
    <text evidence="7">The sequence shown here is derived from an EMBL/GenBank/DDBJ whole genome shotgun (WGS) entry which is preliminary data.</text>
</comment>
<accession>A0ABM9AE31</accession>
<dbReference type="InterPro" id="IPR000312">
    <property type="entry name" value="Glycosyl_Trfase_fam3"/>
</dbReference>
<feature type="binding site" evidence="4">
    <location>
        <position position="226"/>
    </location>
    <ligand>
        <name>Mg(2+)</name>
        <dbReference type="ChEBI" id="CHEBI:18420"/>
        <label>2</label>
    </ligand>
</feature>
<evidence type="ECO:0000259" key="5">
    <source>
        <dbReference type="Pfam" id="PF00591"/>
    </source>
</evidence>
<evidence type="ECO:0000259" key="6">
    <source>
        <dbReference type="Pfam" id="PF02885"/>
    </source>
</evidence>
<proteinExistence type="inferred from homology"/>
<comment type="similarity">
    <text evidence="4">Belongs to the anthranilate phosphoribosyltransferase family.</text>
</comment>
<feature type="binding site" evidence="4">
    <location>
        <position position="81"/>
    </location>
    <ligand>
        <name>anthranilate</name>
        <dbReference type="ChEBI" id="CHEBI:16567"/>
        <label>1</label>
    </ligand>
</feature>
<feature type="binding site" evidence="4">
    <location>
        <begin position="84"/>
        <end position="85"/>
    </location>
    <ligand>
        <name>5-phospho-alpha-D-ribose 1-diphosphate</name>
        <dbReference type="ChEBI" id="CHEBI:58017"/>
    </ligand>
</feature>
<dbReference type="SUPFAM" id="SSF47648">
    <property type="entry name" value="Nucleoside phosphorylase/phosphoribosyltransferase N-terminal domain"/>
    <property type="match status" value="1"/>
</dbReference>
<evidence type="ECO:0000313" key="8">
    <source>
        <dbReference type="Proteomes" id="UP000838100"/>
    </source>
</evidence>
<feature type="binding site" evidence="4">
    <location>
        <position position="167"/>
    </location>
    <ligand>
        <name>anthranilate</name>
        <dbReference type="ChEBI" id="CHEBI:16567"/>
        <label>2</label>
    </ligand>
</feature>
<comment type="catalytic activity">
    <reaction evidence="4">
        <text>N-(5-phospho-beta-D-ribosyl)anthranilate + diphosphate = 5-phospho-alpha-D-ribose 1-diphosphate + anthranilate</text>
        <dbReference type="Rhea" id="RHEA:11768"/>
        <dbReference type="ChEBI" id="CHEBI:16567"/>
        <dbReference type="ChEBI" id="CHEBI:18277"/>
        <dbReference type="ChEBI" id="CHEBI:33019"/>
        <dbReference type="ChEBI" id="CHEBI:58017"/>
        <dbReference type="EC" id="2.4.2.18"/>
    </reaction>
</comment>
<evidence type="ECO:0000256" key="2">
    <source>
        <dbReference type="ARBA" id="ARBA00022679"/>
    </source>
</evidence>
<dbReference type="SUPFAM" id="SSF52418">
    <property type="entry name" value="Nucleoside phosphorylase/phosphoribosyltransferase catalytic domain"/>
    <property type="match status" value="1"/>
</dbReference>
<feature type="domain" description="Glycosyl transferase family 3 N-terminal" evidence="6">
    <location>
        <begin position="4"/>
        <end position="64"/>
    </location>
</feature>
<comment type="cofactor">
    <cofactor evidence="4">
        <name>Mg(2+)</name>
        <dbReference type="ChEBI" id="CHEBI:18420"/>
    </cofactor>
    <text evidence="4">Binds 2 magnesium ions per monomer.</text>
</comment>
<name>A0ABM9AE31_9GAMM</name>
<comment type="pathway">
    <text evidence="4">Amino-acid biosynthesis; L-tryptophan biosynthesis; L-tryptophan from chorismate: step 2/5.</text>
</comment>
<feature type="binding site" evidence="4">
    <location>
        <begin position="109"/>
        <end position="117"/>
    </location>
    <ligand>
        <name>5-phospho-alpha-D-ribose 1-diphosphate</name>
        <dbReference type="ChEBI" id="CHEBI:58017"/>
    </ligand>
</feature>
<reference evidence="7" key="1">
    <citation type="submission" date="2021-12" db="EMBL/GenBank/DDBJ databases">
        <authorList>
            <person name="Rodrigo-Torres L."/>
            <person name="Arahal R. D."/>
            <person name="Lucena T."/>
        </authorList>
    </citation>
    <scope>NUCLEOTIDE SEQUENCE</scope>
    <source>
        <strain evidence="7">CECT 8267</strain>
    </source>
</reference>
<evidence type="ECO:0000313" key="7">
    <source>
        <dbReference type="EMBL" id="CAH0991470.1"/>
    </source>
</evidence>
<keyword evidence="4" id="KW-0460">Magnesium</keyword>
<feature type="binding site" evidence="4">
    <location>
        <position position="121"/>
    </location>
    <ligand>
        <name>5-phospho-alpha-D-ribose 1-diphosphate</name>
        <dbReference type="ChEBI" id="CHEBI:58017"/>
    </ligand>
</feature>
<dbReference type="Proteomes" id="UP000838100">
    <property type="component" value="Unassembled WGS sequence"/>
</dbReference>
<gene>
    <name evidence="7" type="primary">trpD_2</name>
    <name evidence="4" type="synonym">trpD</name>
    <name evidence="7" type="ORF">SIN8267_01576</name>
</gene>
<dbReference type="EMBL" id="CAKLPX010000001">
    <property type="protein sequence ID" value="CAH0991470.1"/>
    <property type="molecule type" value="Genomic_DNA"/>
</dbReference>
<dbReference type="RefSeq" id="WP_237444118.1">
    <property type="nucleotide sequence ID" value="NZ_CAKLPX010000001.1"/>
</dbReference>
<comment type="function">
    <text evidence="4">Catalyzes the transfer of the phosphoribosyl group of 5-phosphorylribose-1-pyrophosphate (PRPP) to anthranilate to yield N-(5'-phosphoribosyl)-anthranilate (PRA).</text>
</comment>
<dbReference type="InterPro" id="IPR035902">
    <property type="entry name" value="Nuc_phospho_transferase"/>
</dbReference>
<dbReference type="EC" id="2.4.2.18" evidence="4"/>
<comment type="subunit">
    <text evidence="4">Homodimer.</text>
</comment>
<dbReference type="PANTHER" id="PTHR43285">
    <property type="entry name" value="ANTHRANILATE PHOSPHORIBOSYLTRANSFERASE"/>
    <property type="match status" value="1"/>
</dbReference>
<feature type="binding site" evidence="4">
    <location>
        <position position="227"/>
    </location>
    <ligand>
        <name>Mg(2+)</name>
        <dbReference type="ChEBI" id="CHEBI:18420"/>
        <label>1</label>
    </ligand>
</feature>
<keyword evidence="4" id="KW-0057">Aromatic amino acid biosynthesis</keyword>
<evidence type="ECO:0000256" key="3">
    <source>
        <dbReference type="ARBA" id="ARBA00022822"/>
    </source>
</evidence>
<dbReference type="Pfam" id="PF02885">
    <property type="entry name" value="Glycos_trans_3N"/>
    <property type="match status" value="1"/>
</dbReference>
<feature type="binding site" evidence="4">
    <location>
        <position position="112"/>
    </location>
    <ligand>
        <name>anthranilate</name>
        <dbReference type="ChEBI" id="CHEBI:16567"/>
        <label>1</label>
    </ligand>
</feature>